<sequence>MAEHGSVSYVLRCVSSSIDSILSSLRTATIHDTPCDTGSIYFRLESLRRLCSVVNGHMIDAGIEGFTAVLDNVIAVVDLFAFLDSDIYEGYMVETRPLSNTRGRPPYLISQEQLRYLVDSGFSTKYIGELIGVSTRTVKRRMREFDIRIRDTYSTITDTELDGLVDSVLKDFPNCGYRRMTGFLINKGVRLQQRRLRGSMHRVDPVGVLLRSLEIYSTPRRPYNVYAPLSLWHIDGLHKLIRWKLVVHGGIDGYSRKIMYLQCSSNNRAITVCEAFKSAVAENGLPSRVRSDQGLENVEVARHMISHPYRGPGRGSHITGKSTHNQRIERLWRDVFCGSIYLFYNTFYTLEDRGLLDINNDIHMFCLHFVYIPRINRHLELFAESWDNHPIRTAEQNLSPNQLWISGLLKIRNSGTTEAEEIFDFKNQAELTNYGTDYDGPSPAPSDESCIEVPELECGITEEQMAELKSRINRLIIVAVLEQTCTKNHYKYFLNLNCEILYHRPPNKYEQHS</sequence>
<dbReference type="InterPro" id="IPR012337">
    <property type="entry name" value="RNaseH-like_sf"/>
</dbReference>
<dbReference type="GeneID" id="102800480"/>
<gene>
    <name evidence="3" type="primary">LOC102800480</name>
</gene>
<dbReference type="PANTHER" id="PTHR46791:SF5">
    <property type="entry name" value="CLR5 DOMAIN-CONTAINING PROTEIN-RELATED"/>
    <property type="match status" value="1"/>
</dbReference>
<dbReference type="Gene3D" id="3.30.420.10">
    <property type="entry name" value="Ribonuclease H-like superfamily/Ribonuclease H"/>
    <property type="match status" value="1"/>
</dbReference>
<protein>
    <submittedName>
        <fullName evidence="3">Uncharacterized protein LOC102800480</fullName>
    </submittedName>
</protein>
<dbReference type="InterPro" id="IPR036397">
    <property type="entry name" value="RNaseH_sf"/>
</dbReference>
<dbReference type="InterPro" id="IPR001584">
    <property type="entry name" value="Integrase_cat-core"/>
</dbReference>
<evidence type="ECO:0000313" key="3">
    <source>
        <dbReference type="RefSeq" id="XP_006818681.1"/>
    </source>
</evidence>
<accession>A0ABM0MF90</accession>
<dbReference type="RefSeq" id="XP_006818681.1">
    <property type="nucleotide sequence ID" value="XM_006818618.1"/>
</dbReference>
<evidence type="ECO:0000259" key="1">
    <source>
        <dbReference type="PROSITE" id="PS50994"/>
    </source>
</evidence>
<dbReference type="SUPFAM" id="SSF53098">
    <property type="entry name" value="Ribonuclease H-like"/>
    <property type="match status" value="1"/>
</dbReference>
<feature type="domain" description="Integrase catalytic" evidence="1">
    <location>
        <begin position="224"/>
        <end position="408"/>
    </location>
</feature>
<proteinExistence type="predicted"/>
<dbReference type="PROSITE" id="PS50994">
    <property type="entry name" value="INTEGRASE"/>
    <property type="match status" value="1"/>
</dbReference>
<dbReference type="Proteomes" id="UP000694865">
    <property type="component" value="Unplaced"/>
</dbReference>
<evidence type="ECO:0000313" key="2">
    <source>
        <dbReference type="Proteomes" id="UP000694865"/>
    </source>
</evidence>
<dbReference type="InterPro" id="IPR058913">
    <property type="entry name" value="Integrase_dom_put"/>
</dbReference>
<dbReference type="PANTHER" id="PTHR46791">
    <property type="entry name" value="EXPRESSED PROTEIN"/>
    <property type="match status" value="1"/>
</dbReference>
<organism evidence="2 3">
    <name type="scientific">Saccoglossus kowalevskii</name>
    <name type="common">Acorn worm</name>
    <dbReference type="NCBI Taxonomy" id="10224"/>
    <lineage>
        <taxon>Eukaryota</taxon>
        <taxon>Metazoa</taxon>
        <taxon>Hemichordata</taxon>
        <taxon>Enteropneusta</taxon>
        <taxon>Harrimaniidae</taxon>
        <taxon>Saccoglossus</taxon>
    </lineage>
</organism>
<reference evidence="3" key="1">
    <citation type="submission" date="2025-08" db="UniProtKB">
        <authorList>
            <consortium name="RefSeq"/>
        </authorList>
    </citation>
    <scope>IDENTIFICATION</scope>
    <source>
        <tissue evidence="3">Testes</tissue>
    </source>
</reference>
<keyword evidence="2" id="KW-1185">Reference proteome</keyword>
<name>A0ABM0MF90_SACKO</name>
<dbReference type="Pfam" id="PF24764">
    <property type="entry name" value="rva_4"/>
    <property type="match status" value="1"/>
</dbReference>